<dbReference type="EMBL" id="JACMSC010000015">
    <property type="protein sequence ID" value="KAG6485028.1"/>
    <property type="molecule type" value="Genomic_DNA"/>
</dbReference>
<dbReference type="InterPro" id="IPR001611">
    <property type="entry name" value="Leu-rich_rpt"/>
</dbReference>
<keyword evidence="4" id="KW-0325">Glycoprotein</keyword>
<dbReference type="Proteomes" id="UP000734854">
    <property type="component" value="Unassembled WGS sequence"/>
</dbReference>
<dbReference type="PANTHER" id="PTHR48056">
    <property type="entry name" value="LRR RECEPTOR-LIKE SERINE/THREONINE-PROTEIN KINASE-RELATED"/>
    <property type="match status" value="1"/>
</dbReference>
<keyword evidence="2" id="KW-0677">Repeat</keyword>
<reference evidence="5 6" key="1">
    <citation type="submission" date="2020-08" db="EMBL/GenBank/DDBJ databases">
        <title>Plant Genome Project.</title>
        <authorList>
            <person name="Zhang R.-G."/>
        </authorList>
    </citation>
    <scope>NUCLEOTIDE SEQUENCE [LARGE SCALE GENOMIC DNA]</scope>
    <source>
        <tissue evidence="5">Rhizome</tissue>
    </source>
</reference>
<dbReference type="GO" id="GO:0033612">
    <property type="term" value="F:receptor serine/threonine kinase binding"/>
    <property type="evidence" value="ECO:0007669"/>
    <property type="project" value="TreeGrafter"/>
</dbReference>
<organism evidence="5 6">
    <name type="scientific">Zingiber officinale</name>
    <name type="common">Ginger</name>
    <name type="synonym">Amomum zingiber</name>
    <dbReference type="NCBI Taxonomy" id="94328"/>
    <lineage>
        <taxon>Eukaryota</taxon>
        <taxon>Viridiplantae</taxon>
        <taxon>Streptophyta</taxon>
        <taxon>Embryophyta</taxon>
        <taxon>Tracheophyta</taxon>
        <taxon>Spermatophyta</taxon>
        <taxon>Magnoliopsida</taxon>
        <taxon>Liliopsida</taxon>
        <taxon>Zingiberales</taxon>
        <taxon>Zingiberaceae</taxon>
        <taxon>Zingiber</taxon>
    </lineage>
</organism>
<protein>
    <submittedName>
        <fullName evidence="5">Uncharacterized protein</fullName>
    </submittedName>
</protein>
<evidence type="ECO:0000313" key="5">
    <source>
        <dbReference type="EMBL" id="KAG6485028.1"/>
    </source>
</evidence>
<proteinExistence type="predicted"/>
<dbReference type="Gene3D" id="3.80.10.10">
    <property type="entry name" value="Ribonuclease Inhibitor"/>
    <property type="match status" value="1"/>
</dbReference>
<evidence type="ECO:0000256" key="4">
    <source>
        <dbReference type="ARBA" id="ARBA00023180"/>
    </source>
</evidence>
<keyword evidence="3" id="KW-0675">Receptor</keyword>
<dbReference type="SUPFAM" id="SSF52058">
    <property type="entry name" value="L domain-like"/>
    <property type="match status" value="1"/>
</dbReference>
<evidence type="ECO:0000256" key="2">
    <source>
        <dbReference type="ARBA" id="ARBA00022737"/>
    </source>
</evidence>
<evidence type="ECO:0000256" key="3">
    <source>
        <dbReference type="ARBA" id="ARBA00023170"/>
    </source>
</evidence>
<dbReference type="InterPro" id="IPR050647">
    <property type="entry name" value="Plant_LRR-RLKs"/>
</dbReference>
<keyword evidence="1" id="KW-0433">Leucine-rich repeat</keyword>
<gene>
    <name evidence="5" type="ORF">ZIOFF_053556</name>
</gene>
<sequence>MCLQETLGWSANLLKLDVAWNLIIGTISPDFRSSGRLDTLVLMGNGLYGEIPTKLGECKSSIRVRLAKNYLKGLIPAGFFNLPSNTMLEPNDNALSEEMPTLMVGDVLSKIDLSNNFMSGPIPSAIDKLPTLQTLSLDSNRFSGAIPPEVE</sequence>
<evidence type="ECO:0000256" key="1">
    <source>
        <dbReference type="ARBA" id="ARBA00022614"/>
    </source>
</evidence>
<dbReference type="AlphaFoldDB" id="A0A8J5KIM9"/>
<accession>A0A8J5KIM9</accession>
<comment type="caution">
    <text evidence="5">The sequence shown here is derived from an EMBL/GenBank/DDBJ whole genome shotgun (WGS) entry which is preliminary data.</text>
</comment>
<name>A0A8J5KIM9_ZINOF</name>
<dbReference type="Pfam" id="PF00560">
    <property type="entry name" value="LRR_1"/>
    <property type="match status" value="2"/>
</dbReference>
<dbReference type="InterPro" id="IPR032675">
    <property type="entry name" value="LRR_dom_sf"/>
</dbReference>
<dbReference type="PANTHER" id="PTHR48056:SF44">
    <property type="entry name" value="RECEPTOR PROTEIN KINASE CLAVATA1"/>
    <property type="match status" value="1"/>
</dbReference>
<evidence type="ECO:0000313" key="6">
    <source>
        <dbReference type="Proteomes" id="UP000734854"/>
    </source>
</evidence>
<keyword evidence="6" id="KW-1185">Reference proteome</keyword>